<name>A0A7W9PVX8_9ACTN</name>
<feature type="transmembrane region" description="Helical" evidence="2">
    <location>
        <begin position="12"/>
        <end position="33"/>
    </location>
</feature>
<dbReference type="Pfam" id="PF08592">
    <property type="entry name" value="Anthrone_oxy"/>
    <property type="match status" value="1"/>
</dbReference>
<dbReference type="InterPro" id="IPR013901">
    <property type="entry name" value="Anthrone_oxy"/>
</dbReference>
<proteinExistence type="predicted"/>
<dbReference type="Proteomes" id="UP000585836">
    <property type="component" value="Unassembled WGS sequence"/>
</dbReference>
<gene>
    <name evidence="3" type="ORF">FHS34_003580</name>
</gene>
<evidence type="ECO:0000256" key="1">
    <source>
        <dbReference type="SAM" id="MobiDB-lite"/>
    </source>
</evidence>
<evidence type="ECO:0000256" key="2">
    <source>
        <dbReference type="SAM" id="Phobius"/>
    </source>
</evidence>
<evidence type="ECO:0000313" key="3">
    <source>
        <dbReference type="EMBL" id="MBB5928117.1"/>
    </source>
</evidence>
<feature type="transmembrane region" description="Helical" evidence="2">
    <location>
        <begin position="63"/>
        <end position="83"/>
    </location>
</feature>
<dbReference type="EMBL" id="JACHJK010000005">
    <property type="protein sequence ID" value="MBB5928117.1"/>
    <property type="molecule type" value="Genomic_DNA"/>
</dbReference>
<dbReference type="PROSITE" id="PS51257">
    <property type="entry name" value="PROKAR_LIPOPROTEIN"/>
    <property type="match status" value="1"/>
</dbReference>
<dbReference type="RefSeq" id="WP_225817494.1">
    <property type="nucleotide sequence ID" value="NZ_BAAAWF010000100.1"/>
</dbReference>
<feature type="transmembrane region" description="Helical" evidence="2">
    <location>
        <begin position="95"/>
        <end position="117"/>
    </location>
</feature>
<accession>A0A7W9PVX8</accession>
<keyword evidence="2" id="KW-0812">Transmembrane</keyword>
<feature type="region of interest" description="Disordered" evidence="1">
    <location>
        <begin position="171"/>
        <end position="190"/>
    </location>
</feature>
<keyword evidence="2" id="KW-0472">Membrane</keyword>
<dbReference type="AlphaFoldDB" id="A0A7W9PVX8"/>
<sequence length="190" mass="19631">MPVEPRRPGGAAGVLLTVACVAMGLLSGLFYAYDLSVMPGLSRLDDAAYLTAMRNFNDAIDNSGPFAVLFLGALAATVCAAVAEHRRGRRAAAAWAAGAGVLYLAVLVLTVAVNLPLNGELARLGDPAKIADPSLADRFKGAWSAANLARTVLTTAAVVCLAQALRLHGTATTTSPRTEPLSRPVPHRAS</sequence>
<evidence type="ECO:0000313" key="4">
    <source>
        <dbReference type="Proteomes" id="UP000585836"/>
    </source>
</evidence>
<reference evidence="3 4" key="1">
    <citation type="submission" date="2020-08" db="EMBL/GenBank/DDBJ databases">
        <title>Genomic Encyclopedia of Type Strains, Phase III (KMG-III): the genomes of soil and plant-associated and newly described type strains.</title>
        <authorList>
            <person name="Whitman W."/>
        </authorList>
    </citation>
    <scope>NUCLEOTIDE SEQUENCE [LARGE SCALE GENOMIC DNA]</scope>
    <source>
        <strain evidence="3 4">CECT 3313</strain>
    </source>
</reference>
<comment type="caution">
    <text evidence="3">The sequence shown here is derived from an EMBL/GenBank/DDBJ whole genome shotgun (WGS) entry which is preliminary data.</text>
</comment>
<organism evidence="3 4">
    <name type="scientific">Streptomyces echinatus</name>
    <dbReference type="NCBI Taxonomy" id="67293"/>
    <lineage>
        <taxon>Bacteria</taxon>
        <taxon>Bacillati</taxon>
        <taxon>Actinomycetota</taxon>
        <taxon>Actinomycetes</taxon>
        <taxon>Kitasatosporales</taxon>
        <taxon>Streptomycetaceae</taxon>
        <taxon>Streptomyces</taxon>
    </lineage>
</organism>
<keyword evidence="4" id="KW-1185">Reference proteome</keyword>
<keyword evidence="2" id="KW-1133">Transmembrane helix</keyword>
<protein>
    <submittedName>
        <fullName evidence="3">Putative membrane protein</fullName>
    </submittedName>
</protein>